<comment type="caution">
    <text evidence="1">The sequence shown here is derived from an EMBL/GenBank/DDBJ whole genome shotgun (WGS) entry which is preliminary data.</text>
</comment>
<gene>
    <name evidence="1" type="ORF">GLOIN_2v1877167</name>
</gene>
<evidence type="ECO:0000313" key="1">
    <source>
        <dbReference type="EMBL" id="POG69908.1"/>
    </source>
</evidence>
<proteinExistence type="predicted"/>
<keyword evidence="2" id="KW-1185">Reference proteome</keyword>
<protein>
    <submittedName>
        <fullName evidence="1">Uncharacterized protein</fullName>
    </submittedName>
</protein>
<accession>A0A2P4PWZ3</accession>
<reference evidence="1 2" key="1">
    <citation type="journal article" date="2013" name="Proc. Natl. Acad. Sci. U.S.A.">
        <title>Genome of an arbuscular mycorrhizal fungus provides insight into the oldest plant symbiosis.</title>
        <authorList>
            <person name="Tisserant E."/>
            <person name="Malbreil M."/>
            <person name="Kuo A."/>
            <person name="Kohler A."/>
            <person name="Symeonidi A."/>
            <person name="Balestrini R."/>
            <person name="Charron P."/>
            <person name="Duensing N."/>
            <person name="Frei Dit Frey N."/>
            <person name="Gianinazzi-Pearson V."/>
            <person name="Gilbert L.B."/>
            <person name="Handa Y."/>
            <person name="Herr J.R."/>
            <person name="Hijri M."/>
            <person name="Koul R."/>
            <person name="Kawaguchi M."/>
            <person name="Krajinski F."/>
            <person name="Lammers P.J."/>
            <person name="Masclaux F.G."/>
            <person name="Murat C."/>
            <person name="Morin E."/>
            <person name="Ndikumana S."/>
            <person name="Pagni M."/>
            <person name="Petitpierre D."/>
            <person name="Requena N."/>
            <person name="Rosikiewicz P."/>
            <person name="Riley R."/>
            <person name="Saito K."/>
            <person name="San Clemente H."/>
            <person name="Shapiro H."/>
            <person name="van Tuinen D."/>
            <person name="Becard G."/>
            <person name="Bonfante P."/>
            <person name="Paszkowski U."/>
            <person name="Shachar-Hill Y.Y."/>
            <person name="Tuskan G.A."/>
            <person name="Young P.W."/>
            <person name="Sanders I.R."/>
            <person name="Henrissat B."/>
            <person name="Rensing S.A."/>
            <person name="Grigoriev I.V."/>
            <person name="Corradi N."/>
            <person name="Roux C."/>
            <person name="Martin F."/>
        </authorList>
    </citation>
    <scope>NUCLEOTIDE SEQUENCE [LARGE SCALE GENOMIC DNA]</scope>
    <source>
        <strain evidence="1 2">DAOM 197198</strain>
    </source>
</reference>
<evidence type="ECO:0000313" key="2">
    <source>
        <dbReference type="Proteomes" id="UP000018888"/>
    </source>
</evidence>
<organism evidence="1 2">
    <name type="scientific">Rhizophagus irregularis (strain DAOM 181602 / DAOM 197198 / MUCL 43194)</name>
    <name type="common">Arbuscular mycorrhizal fungus</name>
    <name type="synonym">Glomus intraradices</name>
    <dbReference type="NCBI Taxonomy" id="747089"/>
    <lineage>
        <taxon>Eukaryota</taxon>
        <taxon>Fungi</taxon>
        <taxon>Fungi incertae sedis</taxon>
        <taxon>Mucoromycota</taxon>
        <taxon>Glomeromycotina</taxon>
        <taxon>Glomeromycetes</taxon>
        <taxon>Glomerales</taxon>
        <taxon>Glomeraceae</taxon>
        <taxon>Rhizophagus</taxon>
    </lineage>
</organism>
<dbReference type="Proteomes" id="UP000018888">
    <property type="component" value="Unassembled WGS sequence"/>
</dbReference>
<name>A0A2P4PWZ3_RHIID</name>
<dbReference type="AlphaFoldDB" id="A0A2P4PWZ3"/>
<reference evidence="1 2" key="2">
    <citation type="journal article" date="2018" name="New Phytol.">
        <title>High intraspecific genome diversity in the model arbuscular mycorrhizal symbiont Rhizophagus irregularis.</title>
        <authorList>
            <person name="Chen E.C.H."/>
            <person name="Morin E."/>
            <person name="Beaudet D."/>
            <person name="Noel J."/>
            <person name="Yildirir G."/>
            <person name="Ndikumana S."/>
            <person name="Charron P."/>
            <person name="St-Onge C."/>
            <person name="Giorgi J."/>
            <person name="Kruger M."/>
            <person name="Marton T."/>
            <person name="Ropars J."/>
            <person name="Grigoriev I.V."/>
            <person name="Hainaut M."/>
            <person name="Henrissat B."/>
            <person name="Roux C."/>
            <person name="Martin F."/>
            <person name="Corradi N."/>
        </authorList>
    </citation>
    <scope>NUCLEOTIDE SEQUENCE [LARGE SCALE GENOMIC DNA]</scope>
    <source>
        <strain evidence="1 2">DAOM 197198</strain>
    </source>
</reference>
<sequence length="217" mass="25105">MHFGNYDGKIIELKIEHNVNKLTSIEFELFKINYCHHELVPIFTKLITEGYSILNDQELATKGNDMELFHFLSAGPLAINSGPQKLFQNINEIKKDLIINKKFIPFPPRPTYEDTVHYIQLMQARAHEECSFNIIPSNTTCPGVRAIVTDLGFKLTDIFTEETFYLFKYRLNEISDALVNLFQLENILNKPKLNGSLKSIPVIKVYKLFKIHENLIT</sequence>
<dbReference type="EMBL" id="AUPC02000128">
    <property type="protein sequence ID" value="POG69908.1"/>
    <property type="molecule type" value="Genomic_DNA"/>
</dbReference>